<evidence type="ECO:0000256" key="1">
    <source>
        <dbReference type="ARBA" id="ARBA00004651"/>
    </source>
</evidence>
<feature type="transmembrane region" description="Helical" evidence="8">
    <location>
        <begin position="386"/>
        <end position="406"/>
    </location>
</feature>
<dbReference type="GO" id="GO:0042910">
    <property type="term" value="F:xenobiotic transmembrane transporter activity"/>
    <property type="evidence" value="ECO:0007669"/>
    <property type="project" value="TreeGrafter"/>
</dbReference>
<evidence type="ECO:0000256" key="4">
    <source>
        <dbReference type="ARBA" id="ARBA00022475"/>
    </source>
</evidence>
<dbReference type="Gene3D" id="3.30.2090.10">
    <property type="entry name" value="Multidrug efflux transporter AcrB TolC docking domain, DN and DC subdomains"/>
    <property type="match status" value="2"/>
</dbReference>
<keyword evidence="5 8" id="KW-0812">Transmembrane</keyword>
<dbReference type="EMBL" id="CP073078">
    <property type="protein sequence ID" value="QUD85977.1"/>
    <property type="molecule type" value="Genomic_DNA"/>
</dbReference>
<organism evidence="9 10">
    <name type="scientific">Phenylobacterium montanum</name>
    <dbReference type="NCBI Taxonomy" id="2823693"/>
    <lineage>
        <taxon>Bacteria</taxon>
        <taxon>Pseudomonadati</taxon>
        <taxon>Pseudomonadota</taxon>
        <taxon>Alphaproteobacteria</taxon>
        <taxon>Caulobacterales</taxon>
        <taxon>Caulobacteraceae</taxon>
        <taxon>Phenylobacterium</taxon>
    </lineage>
</organism>
<feature type="transmembrane region" description="Helical" evidence="8">
    <location>
        <begin position="900"/>
        <end position="920"/>
    </location>
</feature>
<feature type="transmembrane region" description="Helical" evidence="8">
    <location>
        <begin position="361"/>
        <end position="380"/>
    </location>
</feature>
<dbReference type="RefSeq" id="WP_211936029.1">
    <property type="nucleotide sequence ID" value="NZ_CP073078.1"/>
</dbReference>
<evidence type="ECO:0000313" key="10">
    <source>
        <dbReference type="Proteomes" id="UP000676409"/>
    </source>
</evidence>
<dbReference type="SUPFAM" id="SSF82693">
    <property type="entry name" value="Multidrug efflux transporter AcrB pore domain, PN1, PN2, PC1 and PC2 subdomains"/>
    <property type="match status" value="3"/>
</dbReference>
<proteinExistence type="inferred from homology"/>
<feature type="transmembrane region" description="Helical" evidence="8">
    <location>
        <begin position="971"/>
        <end position="991"/>
    </location>
</feature>
<feature type="transmembrane region" description="Helical" evidence="8">
    <location>
        <begin position="531"/>
        <end position="553"/>
    </location>
</feature>
<keyword evidence="4" id="KW-1003">Cell membrane</keyword>
<evidence type="ECO:0000256" key="7">
    <source>
        <dbReference type="ARBA" id="ARBA00023136"/>
    </source>
</evidence>
<dbReference type="Gene3D" id="3.30.70.1430">
    <property type="entry name" value="Multidrug efflux transporter AcrB pore domain"/>
    <property type="match status" value="2"/>
</dbReference>
<keyword evidence="3" id="KW-0813">Transport</keyword>
<feature type="transmembrane region" description="Helical" evidence="8">
    <location>
        <begin position="477"/>
        <end position="500"/>
    </location>
</feature>
<feature type="transmembrane region" description="Helical" evidence="8">
    <location>
        <begin position="1003"/>
        <end position="1026"/>
    </location>
</feature>
<comment type="similarity">
    <text evidence="2">Belongs to the resistance-nodulation-cell division (RND) (TC 2.A.6) family.</text>
</comment>
<evidence type="ECO:0000256" key="2">
    <source>
        <dbReference type="ARBA" id="ARBA00010942"/>
    </source>
</evidence>
<dbReference type="Proteomes" id="UP000676409">
    <property type="component" value="Chromosome"/>
</dbReference>
<dbReference type="SUPFAM" id="SSF82714">
    <property type="entry name" value="Multidrug efflux transporter AcrB TolC docking domain, DN and DC subdomains"/>
    <property type="match status" value="2"/>
</dbReference>
<dbReference type="InterPro" id="IPR004763">
    <property type="entry name" value="CusA-like"/>
</dbReference>
<dbReference type="NCBIfam" id="TIGR00914">
    <property type="entry name" value="2A0601"/>
    <property type="match status" value="1"/>
</dbReference>
<protein>
    <submittedName>
        <fullName evidence="9">Efflux RND transporter permease subunit</fullName>
    </submittedName>
</protein>
<evidence type="ECO:0000313" key="9">
    <source>
        <dbReference type="EMBL" id="QUD85977.1"/>
    </source>
</evidence>
<feature type="transmembrane region" description="Helical" evidence="8">
    <location>
        <begin position="335"/>
        <end position="354"/>
    </location>
</feature>
<reference evidence="9" key="1">
    <citation type="submission" date="2021-04" db="EMBL/GenBank/DDBJ databases">
        <title>The complete genome sequence of Caulobacter sp. S6.</title>
        <authorList>
            <person name="Tang Y."/>
            <person name="Ouyang W."/>
            <person name="Liu Q."/>
            <person name="Huang B."/>
            <person name="Guo Z."/>
            <person name="Lei P."/>
        </authorList>
    </citation>
    <scope>NUCLEOTIDE SEQUENCE</scope>
    <source>
        <strain evidence="9">S6</strain>
    </source>
</reference>
<dbReference type="GO" id="GO:0008324">
    <property type="term" value="F:monoatomic cation transmembrane transporter activity"/>
    <property type="evidence" value="ECO:0007669"/>
    <property type="project" value="InterPro"/>
</dbReference>
<dbReference type="AlphaFoldDB" id="A0A975FW68"/>
<gene>
    <name evidence="9" type="ORF">KCG34_12750</name>
</gene>
<comment type="subcellular location">
    <subcellularLocation>
        <location evidence="1">Cell membrane</location>
        <topology evidence="1">Multi-pass membrane protein</topology>
    </subcellularLocation>
</comment>
<evidence type="ECO:0000256" key="6">
    <source>
        <dbReference type="ARBA" id="ARBA00022989"/>
    </source>
</evidence>
<dbReference type="PANTHER" id="PTHR32063">
    <property type="match status" value="1"/>
</dbReference>
<sequence length="1049" mass="112544">MNAIIAFALHRRVMMLVLLAVVLAAGAFAFSRLNIEAYPDPVPPLVEVVTQANGQSAEEIERYITIPIEIQMAGIPHVASVRTVSLFGLSDVKIQFSYDFSYDEAEQRVINRLSQLPPLPNGAQPQISPESPIGEIYRYRLTGPPGYSVTDLKTLQDWVLQRRFKAVPGVIDVTGWGGKTKTYEVVIDKNALTAHGLTLSQVLQAVGDSNANVGGQTINFGPQAAIVRGVGLVHSMDDLRRTMLTSANGSPVLLQDVASVEIGHQPRLGIAGQDHDDDIVEGIVLMHRGEKSMPTIRAVEAEVEHINGSGLLPPGVHIEKIYDRSDLIAVTTHTVLHNMVFGIVLIFLVQWLFLGDLRSAVIVSATIPFALFFAILIMTLRGESANLLSVGAIDFGLVVDATVIMVESIYRNLAELTPIDGDSRRGLRAKLTTIADAAMQVNKSIFFSAAIIIASFVPLFTLTGVEGHIFGPMAKTYAYAIAGGLLATFTITPALSGLLLPNNVREVDTPLVALLRRLYDPVLRWALANRLLTLGGASLAAILAVAAAASLGLEFMPHLEEGNFWIRADMPASVSLEASDAYVNQMRAVMMQFPEVQTVVSQHGRPDDGTDATGFFNAEFFVPLKPFDKWPAGVDKVKLTEQLNQALTRRFPGVDFNFSQTIEDNVEEAASGVKGENSVKLFGPDLRTLERTAGQIKAAMAQVPGVTDLAVFTSLGQPTVEIEVDRGRAARYGLTPGMINGAVQTAIGGQAAGNLYENGSDRNFPIMVRLAPQYRTSLQALASLNVGAPGANGGVTQVPLGDVANIRFVKGAAFVYRENQERYIPIKFSVRGRDLGGAVTEAQKKIAQIVHLPGGYHLEWVGELGELKEALQRFEVVVPVSLLLIGVLLFIHFSSMVDTLLAASVMPMALIGGIFTLYVTKTPLSVSAAIGFIALLGISTMNGIIVLSSFDQRIGAGMPRSEAILKACETQLRPVIMTCMAACVGLLPAAISTGIGSQVQRPLALVVVGGILLAPVLILIVLPVLIDLYSQRGRSFAQPGARAEARGAE</sequence>
<dbReference type="PRINTS" id="PR00702">
    <property type="entry name" value="ACRIFLAVINRP"/>
</dbReference>
<name>A0A975FW68_9CAUL</name>
<dbReference type="InterPro" id="IPR027463">
    <property type="entry name" value="AcrB_DN_DC_subdom"/>
</dbReference>
<feature type="transmembrane region" description="Helical" evidence="8">
    <location>
        <begin position="876"/>
        <end position="893"/>
    </location>
</feature>
<dbReference type="InterPro" id="IPR001036">
    <property type="entry name" value="Acrflvin-R"/>
</dbReference>
<evidence type="ECO:0000256" key="8">
    <source>
        <dbReference type="SAM" id="Phobius"/>
    </source>
</evidence>
<dbReference type="SUPFAM" id="SSF82866">
    <property type="entry name" value="Multidrug efflux transporter AcrB transmembrane domain"/>
    <property type="match status" value="2"/>
</dbReference>
<dbReference type="Gene3D" id="3.30.70.1440">
    <property type="entry name" value="Multidrug efflux transporter AcrB pore domain"/>
    <property type="match status" value="1"/>
</dbReference>
<feature type="transmembrane region" description="Helical" evidence="8">
    <location>
        <begin position="445"/>
        <end position="465"/>
    </location>
</feature>
<evidence type="ECO:0000256" key="3">
    <source>
        <dbReference type="ARBA" id="ARBA00022448"/>
    </source>
</evidence>
<evidence type="ECO:0000256" key="5">
    <source>
        <dbReference type="ARBA" id="ARBA00022692"/>
    </source>
</evidence>
<keyword evidence="6 8" id="KW-1133">Transmembrane helix</keyword>
<dbReference type="PANTHER" id="PTHR32063:SF12">
    <property type="entry name" value="CATION EFFLUX SYSTEM PROTEIN"/>
    <property type="match status" value="1"/>
</dbReference>
<keyword evidence="10" id="KW-1185">Reference proteome</keyword>
<accession>A0A975FW68</accession>
<dbReference type="Pfam" id="PF00873">
    <property type="entry name" value="ACR_tran"/>
    <property type="match status" value="1"/>
</dbReference>
<dbReference type="Gene3D" id="1.20.1640.10">
    <property type="entry name" value="Multidrug efflux transporter AcrB transmembrane domain"/>
    <property type="match status" value="2"/>
</dbReference>
<dbReference type="KEGG" id="caul:KCG34_12750"/>
<feature type="transmembrane region" description="Helical" evidence="8">
    <location>
        <begin position="926"/>
        <end position="950"/>
    </location>
</feature>
<dbReference type="Gene3D" id="3.30.70.1320">
    <property type="entry name" value="Multidrug efflux transporter AcrB pore domain like"/>
    <property type="match status" value="1"/>
</dbReference>
<dbReference type="GO" id="GO:0005886">
    <property type="term" value="C:plasma membrane"/>
    <property type="evidence" value="ECO:0007669"/>
    <property type="project" value="UniProtKB-SubCell"/>
</dbReference>
<keyword evidence="7 8" id="KW-0472">Membrane</keyword>